<proteinExistence type="inferred from homology"/>
<protein>
    <recommendedName>
        <fullName evidence="6">NAD(P)-binding protein</fullName>
    </recommendedName>
</protein>
<gene>
    <name evidence="4" type="ORF">GFSPODELE1_LOCUS3630</name>
</gene>
<dbReference type="PANTHER" id="PTHR44169">
    <property type="entry name" value="NADPH-DEPENDENT 1-ACYLDIHYDROXYACETONE PHOSPHATE REDUCTASE"/>
    <property type="match status" value="1"/>
</dbReference>
<dbReference type="InterPro" id="IPR036291">
    <property type="entry name" value="NAD(P)-bd_dom_sf"/>
</dbReference>
<comment type="similarity">
    <text evidence="1 3">Belongs to the short-chain dehydrogenases/reductases (SDR) family.</text>
</comment>
<keyword evidence="5" id="KW-1185">Reference proteome</keyword>
<dbReference type="PRINTS" id="PR00081">
    <property type="entry name" value="GDHRDH"/>
</dbReference>
<reference evidence="5" key="1">
    <citation type="submission" date="2024-04" db="EMBL/GenBank/DDBJ databases">
        <authorList>
            <person name="Shaw F."/>
            <person name="Minotto A."/>
        </authorList>
    </citation>
    <scope>NUCLEOTIDE SEQUENCE [LARGE SCALE GENOMIC DNA]</scope>
</reference>
<evidence type="ECO:0000256" key="1">
    <source>
        <dbReference type="ARBA" id="ARBA00006484"/>
    </source>
</evidence>
<accession>A0ABP1D3G8</accession>
<dbReference type="InterPro" id="IPR002347">
    <property type="entry name" value="SDR_fam"/>
</dbReference>
<name>A0ABP1D3G8_9APHY</name>
<dbReference type="Pfam" id="PF00106">
    <property type="entry name" value="adh_short"/>
    <property type="match status" value="1"/>
</dbReference>
<dbReference type="EMBL" id="OZ037945">
    <property type="protein sequence ID" value="CAL1701528.1"/>
    <property type="molecule type" value="Genomic_DNA"/>
</dbReference>
<evidence type="ECO:0000256" key="3">
    <source>
        <dbReference type="RuleBase" id="RU000363"/>
    </source>
</evidence>
<evidence type="ECO:0008006" key="6">
    <source>
        <dbReference type="Google" id="ProtNLM"/>
    </source>
</evidence>
<evidence type="ECO:0000256" key="2">
    <source>
        <dbReference type="ARBA" id="ARBA00023002"/>
    </source>
</evidence>
<sequence length="275" mass="30210">MSVNSKVVLVTGCTTGGIGYHIADEFGKNGCIVYATSRRVETMDFTNPQVRTLAMDVTSDESVQSTIEEIVKREGKIDIVVNNAGIWVVAPLVDHTVEQAKTIFDTNVLSFLRTTKAVLPHMAARKKGLIINIGSLDGQIATPFSGFYDASKAALHSLTDVLAMEARPLGVDVMLIAPGTVSSNIIDNTANNSRLPANSLYKPYEQKVLDRLYFATTMPGTWTSERFAVETVKRALKPKPPSYWSAGGASWKMYLLRWLPRWLVLSILWKSLGAN</sequence>
<dbReference type="CDD" id="cd05374">
    <property type="entry name" value="17beta-HSD-like_SDR_c"/>
    <property type="match status" value="1"/>
</dbReference>
<evidence type="ECO:0000313" key="4">
    <source>
        <dbReference type="EMBL" id="CAL1701528.1"/>
    </source>
</evidence>
<dbReference type="Gene3D" id="3.40.50.720">
    <property type="entry name" value="NAD(P)-binding Rossmann-like Domain"/>
    <property type="match status" value="1"/>
</dbReference>
<dbReference type="SUPFAM" id="SSF51735">
    <property type="entry name" value="NAD(P)-binding Rossmann-fold domains"/>
    <property type="match status" value="1"/>
</dbReference>
<dbReference type="Proteomes" id="UP001497453">
    <property type="component" value="Chromosome 2"/>
</dbReference>
<evidence type="ECO:0000313" key="5">
    <source>
        <dbReference type="Proteomes" id="UP001497453"/>
    </source>
</evidence>
<dbReference type="PRINTS" id="PR00080">
    <property type="entry name" value="SDRFAMILY"/>
</dbReference>
<organism evidence="4 5">
    <name type="scientific">Somion occarium</name>
    <dbReference type="NCBI Taxonomy" id="3059160"/>
    <lineage>
        <taxon>Eukaryota</taxon>
        <taxon>Fungi</taxon>
        <taxon>Dikarya</taxon>
        <taxon>Basidiomycota</taxon>
        <taxon>Agaricomycotina</taxon>
        <taxon>Agaricomycetes</taxon>
        <taxon>Polyporales</taxon>
        <taxon>Cerrenaceae</taxon>
        <taxon>Somion</taxon>
    </lineage>
</organism>
<dbReference type="PANTHER" id="PTHR44169:SF6">
    <property type="entry name" value="NADPH-DEPENDENT 1-ACYLDIHYDROXYACETONE PHOSPHATE REDUCTASE"/>
    <property type="match status" value="1"/>
</dbReference>
<keyword evidence="2" id="KW-0560">Oxidoreductase</keyword>